<name>A0A3M7R8I8_BRAPC</name>
<evidence type="ECO:0000256" key="1">
    <source>
        <dbReference type="SAM" id="MobiDB-lite"/>
    </source>
</evidence>
<evidence type="ECO:0000313" key="4">
    <source>
        <dbReference type="Proteomes" id="UP000276133"/>
    </source>
</evidence>
<sequence length="183" mass="21283">MKTENNYLNDRSELKYQKKLKLFFKKKITGGVIFYTSFILSTRYIIKQNDVTGRQSALKARQELEKYKNSGSSDEEINNENETQEEYSDKVIFNSSEDQEDYFDEIYQHIDEALVSVIQNINDPDKVDPNLARTRKSNVIWTGLKDGEETSMRKKINFEQKAGPTSYATRYIDNSNLSAFLAN</sequence>
<evidence type="ECO:0000256" key="2">
    <source>
        <dbReference type="SAM" id="Phobius"/>
    </source>
</evidence>
<dbReference type="AlphaFoldDB" id="A0A3M7R8I8"/>
<feature type="compositionally biased region" description="Acidic residues" evidence="1">
    <location>
        <begin position="73"/>
        <end position="86"/>
    </location>
</feature>
<dbReference type="EMBL" id="REGN01003977">
    <property type="protein sequence ID" value="RNA19779.1"/>
    <property type="molecule type" value="Genomic_DNA"/>
</dbReference>
<protein>
    <submittedName>
        <fullName evidence="3">Uncharacterized protein</fullName>
    </submittedName>
</protein>
<accession>A0A3M7R8I8</accession>
<keyword evidence="2" id="KW-0472">Membrane</keyword>
<gene>
    <name evidence="3" type="ORF">BpHYR1_048873</name>
</gene>
<reference evidence="3 4" key="1">
    <citation type="journal article" date="2018" name="Sci. Rep.">
        <title>Genomic signatures of local adaptation to the degree of environmental predictability in rotifers.</title>
        <authorList>
            <person name="Franch-Gras L."/>
            <person name="Hahn C."/>
            <person name="Garcia-Roger E.M."/>
            <person name="Carmona M.J."/>
            <person name="Serra M."/>
            <person name="Gomez A."/>
        </authorList>
    </citation>
    <scope>NUCLEOTIDE SEQUENCE [LARGE SCALE GENOMIC DNA]</scope>
    <source>
        <strain evidence="3">HYR1</strain>
    </source>
</reference>
<proteinExistence type="predicted"/>
<dbReference type="Proteomes" id="UP000276133">
    <property type="component" value="Unassembled WGS sequence"/>
</dbReference>
<evidence type="ECO:0000313" key="3">
    <source>
        <dbReference type="EMBL" id="RNA19779.1"/>
    </source>
</evidence>
<feature type="transmembrane region" description="Helical" evidence="2">
    <location>
        <begin position="28"/>
        <end position="46"/>
    </location>
</feature>
<feature type="region of interest" description="Disordered" evidence="1">
    <location>
        <begin position="65"/>
        <end position="88"/>
    </location>
</feature>
<keyword evidence="4" id="KW-1185">Reference proteome</keyword>
<keyword evidence="2" id="KW-0812">Transmembrane</keyword>
<comment type="caution">
    <text evidence="3">The sequence shown here is derived from an EMBL/GenBank/DDBJ whole genome shotgun (WGS) entry which is preliminary data.</text>
</comment>
<organism evidence="3 4">
    <name type="scientific">Brachionus plicatilis</name>
    <name type="common">Marine rotifer</name>
    <name type="synonym">Brachionus muelleri</name>
    <dbReference type="NCBI Taxonomy" id="10195"/>
    <lineage>
        <taxon>Eukaryota</taxon>
        <taxon>Metazoa</taxon>
        <taxon>Spiralia</taxon>
        <taxon>Gnathifera</taxon>
        <taxon>Rotifera</taxon>
        <taxon>Eurotatoria</taxon>
        <taxon>Monogononta</taxon>
        <taxon>Pseudotrocha</taxon>
        <taxon>Ploima</taxon>
        <taxon>Brachionidae</taxon>
        <taxon>Brachionus</taxon>
    </lineage>
</organism>
<keyword evidence="2" id="KW-1133">Transmembrane helix</keyword>